<dbReference type="OrthoDB" id="7348899at2"/>
<proteinExistence type="predicted"/>
<evidence type="ECO:0000313" key="1">
    <source>
        <dbReference type="EMBL" id="KIL99237.1"/>
    </source>
</evidence>
<organism evidence="1 2">
    <name type="scientific">Paramagnetospirillum magnetotacticum MS-1</name>
    <dbReference type="NCBI Taxonomy" id="272627"/>
    <lineage>
        <taxon>Bacteria</taxon>
        <taxon>Pseudomonadati</taxon>
        <taxon>Pseudomonadota</taxon>
        <taxon>Alphaproteobacteria</taxon>
        <taxon>Rhodospirillales</taxon>
        <taxon>Magnetospirillaceae</taxon>
        <taxon>Paramagnetospirillum</taxon>
    </lineage>
</organism>
<dbReference type="AlphaFoldDB" id="A0A0C2UCJ8"/>
<sequence>MNVFFLDRDPIAAARLHSDQHVVKMVLETAQILCAVLYRHGMTAPYRPTHARHPCVLWTGDSLPHWRWVRDLGLALGEEYTYRRGRVHASALVIQGLPEAPPIPDLGWTDPPQAMPDSYRGPDPVEAYRRYYRAEKSVFPGKGPATWALRERPGFMG</sequence>
<keyword evidence="2" id="KW-1185">Reference proteome</keyword>
<dbReference type="RefSeq" id="WP_009868610.1">
    <property type="nucleotide sequence ID" value="NZ_JXSL01000025.1"/>
</dbReference>
<evidence type="ECO:0000313" key="2">
    <source>
        <dbReference type="Proteomes" id="UP000031971"/>
    </source>
</evidence>
<accession>A0A0C2UCJ8</accession>
<dbReference type="EMBL" id="JXSL01000025">
    <property type="protein sequence ID" value="KIL99237.1"/>
    <property type="molecule type" value="Genomic_DNA"/>
</dbReference>
<name>A0A0C2UCJ8_PARME</name>
<dbReference type="Proteomes" id="UP000031971">
    <property type="component" value="Unassembled WGS sequence"/>
</dbReference>
<reference evidence="1 2" key="1">
    <citation type="submission" date="2015-01" db="EMBL/GenBank/DDBJ databases">
        <title>Genome Sequence of Magnetospirillum magnetotacticum Strain MS-1.</title>
        <authorList>
            <person name="Marinov G.K."/>
            <person name="Smalley M.D."/>
            <person name="DeSalvo G."/>
        </authorList>
    </citation>
    <scope>NUCLEOTIDE SEQUENCE [LARGE SCALE GENOMIC DNA]</scope>
    <source>
        <strain evidence="1 2">MS-1</strain>
    </source>
</reference>
<dbReference type="STRING" id="272627.CCC_03455"/>
<protein>
    <submittedName>
        <fullName evidence="1">Uncharacterized protein</fullName>
    </submittedName>
</protein>
<comment type="caution">
    <text evidence="1">The sequence shown here is derived from an EMBL/GenBank/DDBJ whole genome shotgun (WGS) entry which is preliminary data.</text>
</comment>
<gene>
    <name evidence="1" type="ORF">CCC_03455</name>
</gene>